<feature type="non-terminal residue" evidence="2">
    <location>
        <position position="137"/>
    </location>
</feature>
<keyword evidence="3" id="KW-1185">Reference proteome</keyword>
<dbReference type="InterPro" id="IPR001680">
    <property type="entry name" value="WD40_rpt"/>
</dbReference>
<organism evidence="2 3">
    <name type="scientific">Suillus placidus</name>
    <dbReference type="NCBI Taxonomy" id="48579"/>
    <lineage>
        <taxon>Eukaryota</taxon>
        <taxon>Fungi</taxon>
        <taxon>Dikarya</taxon>
        <taxon>Basidiomycota</taxon>
        <taxon>Agaricomycotina</taxon>
        <taxon>Agaricomycetes</taxon>
        <taxon>Agaricomycetidae</taxon>
        <taxon>Boletales</taxon>
        <taxon>Suillineae</taxon>
        <taxon>Suillaceae</taxon>
        <taxon>Suillus</taxon>
    </lineage>
</organism>
<dbReference type="EMBL" id="JABBWD010000030">
    <property type="protein sequence ID" value="KAG1775933.1"/>
    <property type="molecule type" value="Genomic_DNA"/>
</dbReference>
<reference evidence="2" key="1">
    <citation type="journal article" date="2020" name="New Phytol.">
        <title>Comparative genomics reveals dynamic genome evolution in host specialist ectomycorrhizal fungi.</title>
        <authorList>
            <person name="Lofgren L.A."/>
            <person name="Nguyen N.H."/>
            <person name="Vilgalys R."/>
            <person name="Ruytinx J."/>
            <person name="Liao H.L."/>
            <person name="Branco S."/>
            <person name="Kuo A."/>
            <person name="LaButti K."/>
            <person name="Lipzen A."/>
            <person name="Andreopoulos W."/>
            <person name="Pangilinan J."/>
            <person name="Riley R."/>
            <person name="Hundley H."/>
            <person name="Na H."/>
            <person name="Barry K."/>
            <person name="Grigoriev I.V."/>
            <person name="Stajich J.E."/>
            <person name="Kennedy P.G."/>
        </authorList>
    </citation>
    <scope>NUCLEOTIDE SEQUENCE</scope>
    <source>
        <strain evidence="2">DOB743</strain>
    </source>
</reference>
<feature type="repeat" description="WD" evidence="1">
    <location>
        <begin position="76"/>
        <end position="112"/>
    </location>
</feature>
<dbReference type="Gene3D" id="2.130.10.10">
    <property type="entry name" value="YVTN repeat-like/Quinoprotein amine dehydrogenase"/>
    <property type="match status" value="1"/>
</dbReference>
<sequence>MVSNLVRYVRSQQEPGRISAYMSWVISGQKSNSTHDKIDDITIKLGHHNMSGLLDVAHKKKCTVRRRAMPAPTQTMRLHADKVSVVAFFKDGRRVVTGSWDYTLRICDIQKGVVVGGPFVGHSNKVFSVAVSPDDRR</sequence>
<dbReference type="InterPro" id="IPR015943">
    <property type="entry name" value="WD40/YVTN_repeat-like_dom_sf"/>
</dbReference>
<dbReference type="PROSITE" id="PS50082">
    <property type="entry name" value="WD_REPEATS_2"/>
    <property type="match status" value="1"/>
</dbReference>
<dbReference type="InterPro" id="IPR036322">
    <property type="entry name" value="WD40_repeat_dom_sf"/>
</dbReference>
<dbReference type="Proteomes" id="UP000714275">
    <property type="component" value="Unassembled WGS sequence"/>
</dbReference>
<name>A0A9P6ZSX7_9AGAM</name>
<gene>
    <name evidence="2" type="ORF">EV702DRAFT_1279634</name>
</gene>
<dbReference type="Pfam" id="PF00400">
    <property type="entry name" value="WD40"/>
    <property type="match status" value="1"/>
</dbReference>
<keyword evidence="1" id="KW-0853">WD repeat</keyword>
<comment type="caution">
    <text evidence="2">The sequence shown here is derived from an EMBL/GenBank/DDBJ whole genome shotgun (WGS) entry which is preliminary data.</text>
</comment>
<accession>A0A9P6ZSX7</accession>
<dbReference type="SMART" id="SM00320">
    <property type="entry name" value="WD40"/>
    <property type="match status" value="1"/>
</dbReference>
<evidence type="ECO:0000313" key="3">
    <source>
        <dbReference type="Proteomes" id="UP000714275"/>
    </source>
</evidence>
<evidence type="ECO:0000313" key="2">
    <source>
        <dbReference type="EMBL" id="KAG1775933.1"/>
    </source>
</evidence>
<dbReference type="OrthoDB" id="3267146at2759"/>
<proteinExistence type="predicted"/>
<protein>
    <submittedName>
        <fullName evidence="2">Uncharacterized protein</fullName>
    </submittedName>
</protein>
<dbReference type="SUPFAM" id="SSF50978">
    <property type="entry name" value="WD40 repeat-like"/>
    <property type="match status" value="1"/>
</dbReference>
<evidence type="ECO:0000256" key="1">
    <source>
        <dbReference type="PROSITE-ProRule" id="PRU00221"/>
    </source>
</evidence>
<dbReference type="AlphaFoldDB" id="A0A9P6ZSX7"/>